<name>A0A9P3GS46_9APHY</name>
<gene>
    <name evidence="1" type="ORF">PsYK624_171800</name>
</gene>
<proteinExistence type="predicted"/>
<keyword evidence="2" id="KW-1185">Reference proteome</keyword>
<dbReference type="AlphaFoldDB" id="A0A9P3GS46"/>
<sequence>MECWHHQSAIYCAEIIGLARGDVQLPQRVPASRYMAGPNVSRAETCWSADGGVVALAMYHDEPTFLCGGMTRTFDIHSFAPRTWYHAGAIESAEECAENAKPVPVEPCKSIFAEDVNRSASCAW</sequence>
<dbReference type="EMBL" id="BPQB01000225">
    <property type="protein sequence ID" value="GJF00878.1"/>
    <property type="molecule type" value="Genomic_DNA"/>
</dbReference>
<accession>A0A9P3GS46</accession>
<protein>
    <submittedName>
        <fullName evidence="1">Uncharacterized protein</fullName>
    </submittedName>
</protein>
<organism evidence="1 2">
    <name type="scientific">Phanerochaete sordida</name>
    <dbReference type="NCBI Taxonomy" id="48140"/>
    <lineage>
        <taxon>Eukaryota</taxon>
        <taxon>Fungi</taxon>
        <taxon>Dikarya</taxon>
        <taxon>Basidiomycota</taxon>
        <taxon>Agaricomycotina</taxon>
        <taxon>Agaricomycetes</taxon>
        <taxon>Polyporales</taxon>
        <taxon>Phanerochaetaceae</taxon>
        <taxon>Phanerochaete</taxon>
    </lineage>
</organism>
<comment type="caution">
    <text evidence="1">The sequence shown here is derived from an EMBL/GenBank/DDBJ whole genome shotgun (WGS) entry which is preliminary data.</text>
</comment>
<evidence type="ECO:0000313" key="1">
    <source>
        <dbReference type="EMBL" id="GJF00878.1"/>
    </source>
</evidence>
<dbReference type="Proteomes" id="UP000703269">
    <property type="component" value="Unassembled WGS sequence"/>
</dbReference>
<evidence type="ECO:0000313" key="2">
    <source>
        <dbReference type="Proteomes" id="UP000703269"/>
    </source>
</evidence>
<reference evidence="1 2" key="1">
    <citation type="submission" date="2021-08" db="EMBL/GenBank/DDBJ databases">
        <title>Draft Genome Sequence of Phanerochaete sordida strain YK-624.</title>
        <authorList>
            <person name="Mori T."/>
            <person name="Dohra H."/>
            <person name="Suzuki T."/>
            <person name="Kawagishi H."/>
            <person name="Hirai H."/>
        </authorList>
    </citation>
    <scope>NUCLEOTIDE SEQUENCE [LARGE SCALE GENOMIC DNA]</scope>
    <source>
        <strain evidence="1 2">YK-624</strain>
    </source>
</reference>